<keyword evidence="1" id="KW-0472">Membrane</keyword>
<reference evidence="2 3" key="1">
    <citation type="submission" date="2020-08" db="EMBL/GenBank/DDBJ databases">
        <title>Cohnella phylogeny.</title>
        <authorList>
            <person name="Dunlap C."/>
        </authorList>
    </citation>
    <scope>NUCLEOTIDE SEQUENCE [LARGE SCALE GENOMIC DNA]</scope>
    <source>
        <strain evidence="2 3">CBP 2801</strain>
    </source>
</reference>
<protein>
    <submittedName>
        <fullName evidence="2">Uncharacterized protein</fullName>
    </submittedName>
</protein>
<evidence type="ECO:0000313" key="2">
    <source>
        <dbReference type="EMBL" id="MBB6731504.1"/>
    </source>
</evidence>
<organism evidence="2 3">
    <name type="scientific">Cohnella zeiphila</name>
    <dbReference type="NCBI Taxonomy" id="2761120"/>
    <lineage>
        <taxon>Bacteria</taxon>
        <taxon>Bacillati</taxon>
        <taxon>Bacillota</taxon>
        <taxon>Bacilli</taxon>
        <taxon>Bacillales</taxon>
        <taxon>Paenibacillaceae</taxon>
        <taxon>Cohnella</taxon>
    </lineage>
</organism>
<dbReference type="AlphaFoldDB" id="A0A7X0SMD2"/>
<dbReference type="Proteomes" id="UP000564644">
    <property type="component" value="Unassembled WGS sequence"/>
</dbReference>
<evidence type="ECO:0000313" key="3">
    <source>
        <dbReference type="Proteomes" id="UP000564644"/>
    </source>
</evidence>
<dbReference type="EMBL" id="JACJVO010000012">
    <property type="protein sequence ID" value="MBB6731504.1"/>
    <property type="molecule type" value="Genomic_DNA"/>
</dbReference>
<keyword evidence="1" id="KW-0812">Transmembrane</keyword>
<name>A0A7X0SMD2_9BACL</name>
<sequence length="138" mass="16414">MYPKRYAFFVPERGVFCIPVWIPFFTSSNRYFLLGKGTAGELITNLLLSAVLFAIALLYARRRFPILIMDDYFETKNNRYMAEEIKELKLHRRTGWVSIKLHKGLDSKKFMLRKKYRPEAVEVMMEWASRNKVNCSFK</sequence>
<dbReference type="RefSeq" id="WP_185129172.1">
    <property type="nucleotide sequence ID" value="NZ_JACJVO010000012.1"/>
</dbReference>
<gene>
    <name evidence="2" type="ORF">H7C18_11350</name>
</gene>
<accession>A0A7X0SMD2</accession>
<evidence type="ECO:0000256" key="1">
    <source>
        <dbReference type="SAM" id="Phobius"/>
    </source>
</evidence>
<comment type="caution">
    <text evidence="2">The sequence shown here is derived from an EMBL/GenBank/DDBJ whole genome shotgun (WGS) entry which is preliminary data.</text>
</comment>
<proteinExistence type="predicted"/>
<keyword evidence="3" id="KW-1185">Reference proteome</keyword>
<feature type="transmembrane region" description="Helical" evidence="1">
    <location>
        <begin position="42"/>
        <end position="60"/>
    </location>
</feature>
<keyword evidence="1" id="KW-1133">Transmembrane helix</keyword>